<gene>
    <name evidence="2" type="ORF">Glove_19g183</name>
</gene>
<evidence type="ECO:0000256" key="1">
    <source>
        <dbReference type="SAM" id="MobiDB-lite"/>
    </source>
</evidence>
<reference evidence="2 3" key="1">
    <citation type="submission" date="2018-08" db="EMBL/GenBank/DDBJ databases">
        <title>Genome and evolution of the arbuscular mycorrhizal fungus Diversispora epigaea (formerly Glomus versiforme) and its bacterial endosymbionts.</title>
        <authorList>
            <person name="Sun X."/>
            <person name="Fei Z."/>
            <person name="Harrison M."/>
        </authorList>
    </citation>
    <scope>NUCLEOTIDE SEQUENCE [LARGE SCALE GENOMIC DNA]</scope>
    <source>
        <strain evidence="2 3">IT104</strain>
    </source>
</reference>
<accession>A0A397JSL0</accession>
<protein>
    <submittedName>
        <fullName evidence="2">Uncharacterized protein</fullName>
    </submittedName>
</protein>
<feature type="compositionally biased region" description="Low complexity" evidence="1">
    <location>
        <begin position="36"/>
        <end position="47"/>
    </location>
</feature>
<dbReference type="AlphaFoldDB" id="A0A397JSL0"/>
<sequence length="83" mass="9431">MNDNMENSTSPINESTSIALPTRKRGRPRKGKANLPTTPTDSTSTQTRKTKKGPIETEDFTKSIKMAKDLWEKVVNYEKKYLV</sequence>
<dbReference type="Proteomes" id="UP000266861">
    <property type="component" value="Unassembled WGS sequence"/>
</dbReference>
<dbReference type="EMBL" id="PQFF01000017">
    <property type="protein sequence ID" value="RHZ89026.1"/>
    <property type="molecule type" value="Genomic_DNA"/>
</dbReference>
<name>A0A397JSL0_9GLOM</name>
<evidence type="ECO:0000313" key="3">
    <source>
        <dbReference type="Proteomes" id="UP000266861"/>
    </source>
</evidence>
<feature type="compositionally biased region" description="Basic residues" evidence="1">
    <location>
        <begin position="22"/>
        <end position="32"/>
    </location>
</feature>
<comment type="caution">
    <text evidence="2">The sequence shown here is derived from an EMBL/GenBank/DDBJ whole genome shotgun (WGS) entry which is preliminary data.</text>
</comment>
<evidence type="ECO:0000313" key="2">
    <source>
        <dbReference type="EMBL" id="RHZ89026.1"/>
    </source>
</evidence>
<organism evidence="2 3">
    <name type="scientific">Diversispora epigaea</name>
    <dbReference type="NCBI Taxonomy" id="1348612"/>
    <lineage>
        <taxon>Eukaryota</taxon>
        <taxon>Fungi</taxon>
        <taxon>Fungi incertae sedis</taxon>
        <taxon>Mucoromycota</taxon>
        <taxon>Glomeromycotina</taxon>
        <taxon>Glomeromycetes</taxon>
        <taxon>Diversisporales</taxon>
        <taxon>Diversisporaceae</taxon>
        <taxon>Diversispora</taxon>
    </lineage>
</organism>
<feature type="compositionally biased region" description="Polar residues" evidence="1">
    <location>
        <begin position="1"/>
        <end position="19"/>
    </location>
</feature>
<keyword evidence="3" id="KW-1185">Reference proteome</keyword>
<feature type="region of interest" description="Disordered" evidence="1">
    <location>
        <begin position="1"/>
        <end position="58"/>
    </location>
</feature>
<proteinExistence type="predicted"/>